<organism evidence="7 8">
    <name type="scientific">Rubroshorea leprosula</name>
    <dbReference type="NCBI Taxonomy" id="152421"/>
    <lineage>
        <taxon>Eukaryota</taxon>
        <taxon>Viridiplantae</taxon>
        <taxon>Streptophyta</taxon>
        <taxon>Embryophyta</taxon>
        <taxon>Tracheophyta</taxon>
        <taxon>Spermatophyta</taxon>
        <taxon>Magnoliopsida</taxon>
        <taxon>eudicotyledons</taxon>
        <taxon>Gunneridae</taxon>
        <taxon>Pentapetalae</taxon>
        <taxon>rosids</taxon>
        <taxon>malvids</taxon>
        <taxon>Malvales</taxon>
        <taxon>Dipterocarpaceae</taxon>
        <taxon>Rubroshorea</taxon>
    </lineage>
</organism>
<feature type="coiled-coil region" evidence="5">
    <location>
        <begin position="14"/>
        <end position="48"/>
    </location>
</feature>
<keyword evidence="2" id="KW-0539">Nucleus</keyword>
<feature type="compositionally biased region" description="Basic and acidic residues" evidence="6">
    <location>
        <begin position="251"/>
        <end position="267"/>
    </location>
</feature>
<feature type="compositionally biased region" description="Low complexity" evidence="6">
    <location>
        <begin position="106"/>
        <end position="121"/>
    </location>
</feature>
<reference evidence="7 8" key="1">
    <citation type="journal article" date="2021" name="Commun. Biol.">
        <title>The genome of Shorea leprosula (Dipterocarpaceae) highlights the ecological relevance of drought in aseasonal tropical rainforests.</title>
        <authorList>
            <person name="Ng K.K.S."/>
            <person name="Kobayashi M.J."/>
            <person name="Fawcett J.A."/>
            <person name="Hatakeyama M."/>
            <person name="Paape T."/>
            <person name="Ng C.H."/>
            <person name="Ang C.C."/>
            <person name="Tnah L.H."/>
            <person name="Lee C.T."/>
            <person name="Nishiyama T."/>
            <person name="Sese J."/>
            <person name="O'Brien M.J."/>
            <person name="Copetti D."/>
            <person name="Mohd Noor M.I."/>
            <person name="Ong R.C."/>
            <person name="Putra M."/>
            <person name="Sireger I.Z."/>
            <person name="Indrioko S."/>
            <person name="Kosugi Y."/>
            <person name="Izuno A."/>
            <person name="Isagi Y."/>
            <person name="Lee S.L."/>
            <person name="Shimizu K.K."/>
        </authorList>
    </citation>
    <scope>NUCLEOTIDE SEQUENCE [LARGE SCALE GENOMIC DNA]</scope>
    <source>
        <strain evidence="7">214</strain>
    </source>
</reference>
<dbReference type="InterPro" id="IPR040418">
    <property type="entry name" value="CRWN"/>
</dbReference>
<evidence type="ECO:0000256" key="1">
    <source>
        <dbReference type="ARBA" id="ARBA00023054"/>
    </source>
</evidence>
<evidence type="ECO:0000313" key="7">
    <source>
        <dbReference type="EMBL" id="GKU94947.1"/>
    </source>
</evidence>
<feature type="region of interest" description="Disordered" evidence="6">
    <location>
        <begin position="242"/>
        <end position="285"/>
    </location>
</feature>
<evidence type="ECO:0000256" key="3">
    <source>
        <dbReference type="ARBA" id="ARBA00024186"/>
    </source>
</evidence>
<keyword evidence="8" id="KW-1185">Reference proteome</keyword>
<evidence type="ECO:0000313" key="8">
    <source>
        <dbReference type="Proteomes" id="UP001054252"/>
    </source>
</evidence>
<evidence type="ECO:0000256" key="4">
    <source>
        <dbReference type="ARBA" id="ARBA00024208"/>
    </source>
</evidence>
<evidence type="ECO:0000256" key="2">
    <source>
        <dbReference type="ARBA" id="ARBA00023242"/>
    </source>
</evidence>
<gene>
    <name evidence="7" type="ORF">SLEP1_g8368</name>
</gene>
<comment type="caution">
    <text evidence="7">The sequence shown here is derived from an EMBL/GenBank/DDBJ whole genome shotgun (WGS) entry which is preliminary data.</text>
</comment>
<sequence>MAIKLDRDQRERDWADLNNSIQELDLQRQKLREQRELLHADRKRINAETEELRKLGDLKAALDDLIAAQVQHSTLQSSQKKISAQRNLTEPAGASPNFTVTDNGNGISSPMPQPGGSSPLSSARFSWIRRCSELIFKHSTEKNQIQHEERPWSSDVENAGLTMARKLDSSDGSVGNKYDGNGRQTISSNGEPKVMEEMACEGEVVKGMQDLESEIKENYPKKSYIVSEEGLQATRKRRADHLPYELVDPSLQDRLDTSKKRKQEKDSLLNSSEVPSEKTDGDGFSDLENIEQLQEFVGEELQEISCAGGTYGQANAIQGVNDESGELEMVQGAAHFQNVFQVSEHSKSLEATITTTTERIAMELEEDVAAKQDVIEKIGGRRRSKPKL</sequence>
<dbReference type="PANTHER" id="PTHR31908:SF2">
    <property type="entry name" value="PROTEIN CROWDED NUCLEI 4"/>
    <property type="match status" value="1"/>
</dbReference>
<feature type="region of interest" description="Disordered" evidence="6">
    <location>
        <begin position="167"/>
        <end position="189"/>
    </location>
</feature>
<feature type="compositionally biased region" description="Polar residues" evidence="6">
    <location>
        <begin position="74"/>
        <end position="88"/>
    </location>
</feature>
<dbReference type="EMBL" id="BPVZ01000008">
    <property type="protein sequence ID" value="GKU94947.1"/>
    <property type="molecule type" value="Genomic_DNA"/>
</dbReference>
<evidence type="ECO:0000256" key="6">
    <source>
        <dbReference type="SAM" id="MobiDB-lite"/>
    </source>
</evidence>
<dbReference type="GO" id="GO:0006997">
    <property type="term" value="P:nucleus organization"/>
    <property type="evidence" value="ECO:0007669"/>
    <property type="project" value="InterPro"/>
</dbReference>
<dbReference type="Proteomes" id="UP001054252">
    <property type="component" value="Unassembled WGS sequence"/>
</dbReference>
<feature type="compositionally biased region" description="Polar residues" evidence="6">
    <location>
        <begin position="96"/>
        <end position="105"/>
    </location>
</feature>
<comment type="similarity">
    <text evidence="4">Belongs to the CRWN family.</text>
</comment>
<feature type="region of interest" description="Disordered" evidence="6">
    <location>
        <begin position="74"/>
        <end position="121"/>
    </location>
</feature>
<evidence type="ECO:0000256" key="5">
    <source>
        <dbReference type="SAM" id="Coils"/>
    </source>
</evidence>
<dbReference type="AlphaFoldDB" id="A0AAV5I7K9"/>
<comment type="subcellular location">
    <subcellularLocation>
        <location evidence="3">Nucleus lamina</location>
    </subcellularLocation>
</comment>
<dbReference type="GO" id="GO:0005652">
    <property type="term" value="C:nuclear lamina"/>
    <property type="evidence" value="ECO:0007669"/>
    <property type="project" value="UniProtKB-SubCell"/>
</dbReference>
<protein>
    <submittedName>
        <fullName evidence="7">Uncharacterized protein</fullName>
    </submittedName>
</protein>
<dbReference type="PANTHER" id="PTHR31908">
    <property type="entry name" value="PROTEIN CROWDED NUCLEI 4"/>
    <property type="match status" value="1"/>
</dbReference>
<accession>A0AAV5I7K9</accession>
<keyword evidence="1 5" id="KW-0175">Coiled coil</keyword>
<proteinExistence type="inferred from homology"/>
<name>A0AAV5I7K9_9ROSI</name>